<evidence type="ECO:0000313" key="7">
    <source>
        <dbReference type="Proteomes" id="UP000247150"/>
    </source>
</evidence>
<dbReference type="InterPro" id="IPR007831">
    <property type="entry name" value="T2SS_GspE_N"/>
</dbReference>
<name>A0A2V2ZIB4_9BACI</name>
<dbReference type="InterPro" id="IPR037257">
    <property type="entry name" value="T2SS_E_N_sf"/>
</dbReference>
<dbReference type="PANTHER" id="PTHR30258">
    <property type="entry name" value="TYPE II SECRETION SYSTEM PROTEIN GSPE-RELATED"/>
    <property type="match status" value="1"/>
</dbReference>
<dbReference type="EMBL" id="QGTW01000019">
    <property type="protein sequence ID" value="PWW19653.1"/>
    <property type="molecule type" value="Genomic_DNA"/>
</dbReference>
<dbReference type="FunFam" id="3.30.300.160:FF:000002">
    <property type="entry name" value="Type II secretion system protein E"/>
    <property type="match status" value="1"/>
</dbReference>
<comment type="similarity">
    <text evidence="1">Belongs to the GSP E family.</text>
</comment>
<dbReference type="PANTHER" id="PTHR30258:SF1">
    <property type="entry name" value="PROTEIN TRANSPORT PROTEIN HOFB HOMOLOG"/>
    <property type="match status" value="1"/>
</dbReference>
<dbReference type="Gene3D" id="3.30.450.90">
    <property type="match status" value="1"/>
</dbReference>
<dbReference type="GO" id="GO:0005886">
    <property type="term" value="C:plasma membrane"/>
    <property type="evidence" value="ECO:0007669"/>
    <property type="project" value="TreeGrafter"/>
</dbReference>
<keyword evidence="3" id="KW-0067">ATP-binding</keyword>
<dbReference type="GO" id="GO:0016887">
    <property type="term" value="F:ATP hydrolysis activity"/>
    <property type="evidence" value="ECO:0007669"/>
    <property type="project" value="TreeGrafter"/>
</dbReference>
<evidence type="ECO:0000259" key="4">
    <source>
        <dbReference type="Pfam" id="PF00437"/>
    </source>
</evidence>
<dbReference type="FunFam" id="3.40.50.300:FF:000398">
    <property type="entry name" value="Type IV pilus assembly ATPase PilB"/>
    <property type="match status" value="1"/>
</dbReference>
<dbReference type="Gene3D" id="3.30.300.160">
    <property type="entry name" value="Type II secretion system, protein E, N-terminal domain"/>
    <property type="match status" value="1"/>
</dbReference>
<comment type="caution">
    <text evidence="6">The sequence shown here is derived from an EMBL/GenBank/DDBJ whole genome shotgun (WGS) entry which is preliminary data.</text>
</comment>
<evidence type="ECO:0000313" key="6">
    <source>
        <dbReference type="EMBL" id="PWW19653.1"/>
    </source>
</evidence>
<dbReference type="SUPFAM" id="SSF52540">
    <property type="entry name" value="P-loop containing nucleoside triphosphate hydrolases"/>
    <property type="match status" value="1"/>
</dbReference>
<reference evidence="6 7" key="1">
    <citation type="submission" date="2018-05" db="EMBL/GenBank/DDBJ databases">
        <title>Freshwater and sediment microbial communities from various areas in North America, analyzing microbe dynamics in response to fracking.</title>
        <authorList>
            <person name="Lamendella R."/>
        </authorList>
    </citation>
    <scope>NUCLEOTIDE SEQUENCE [LARGE SCALE GENOMIC DNA]</scope>
    <source>
        <strain evidence="6 7">15_TX</strain>
    </source>
</reference>
<feature type="domain" description="Bacterial type II secretion system protein E" evidence="4">
    <location>
        <begin position="163"/>
        <end position="543"/>
    </location>
</feature>
<dbReference type="GO" id="GO:0005524">
    <property type="term" value="F:ATP binding"/>
    <property type="evidence" value="ECO:0007669"/>
    <property type="project" value="UniProtKB-KW"/>
</dbReference>
<dbReference type="SUPFAM" id="SSF160246">
    <property type="entry name" value="EspE N-terminal domain-like"/>
    <property type="match status" value="1"/>
</dbReference>
<dbReference type="Pfam" id="PF00437">
    <property type="entry name" value="T2SSE"/>
    <property type="match status" value="1"/>
</dbReference>
<gene>
    <name evidence="6" type="ORF">DFO73_11935</name>
</gene>
<evidence type="ECO:0000256" key="2">
    <source>
        <dbReference type="ARBA" id="ARBA00022741"/>
    </source>
</evidence>
<dbReference type="Proteomes" id="UP000247150">
    <property type="component" value="Unassembled WGS sequence"/>
</dbReference>
<dbReference type="InterPro" id="IPR027417">
    <property type="entry name" value="P-loop_NTPase"/>
</dbReference>
<keyword evidence="2" id="KW-0547">Nucleotide-binding</keyword>
<dbReference type="OrthoDB" id="9808272at2"/>
<dbReference type="RefSeq" id="WP_110067405.1">
    <property type="nucleotide sequence ID" value="NZ_QGTW01000019.1"/>
</dbReference>
<dbReference type="CDD" id="cd01129">
    <property type="entry name" value="PulE-GspE-like"/>
    <property type="match status" value="1"/>
</dbReference>
<accession>A0A2V2ZIB4</accession>
<protein>
    <submittedName>
        <fullName evidence="6">Type IV pilus assembly protein PilB</fullName>
    </submittedName>
</protein>
<sequence length="548" mass="61674">MTNKRKRLGDLLVESGMLSEDQLQKTLTTKKDGQKLGDALLERGYISEQQLIEVLEFQLGIPHISLFNYPVDSKMVTLISKDFALRNNLMPIKKDGTQLIVAMNDPMDYFALDDMRLSTGLQITPVIAKRDEIISAIHKYYNLNETFEDLDLTEIDGDDLDSEQAPAIRLVNQILSTGVQMKASDIHIDPQEKKILVRYRVDGLLRTERELSKNIFSLLVARIKIMANLNVTETRLPQDGRIKLEINHVKIDLRISLLPTVDGEKVVLRILDLSSILLKLSNLGFNRVNLQKFVSMIEKPSGMVLITGPTGSGKSSTLYAALNHLNTDNVNIITVEDPVEYQIFGINQVQVNQSIGLTFSSGLRSILRQDPNIIMIGEIRDKETADTAIRASLTGHLLFSTLHTNSALSTIPRLLDMDIEPYLVVSSLTGIVSQRLIRRICKECAFSYEPSEMEVNLFKDRGIKVDKLYKGKGCPNCQNTGYRGRMAIHEVLEMDDYIRSLMTNNRPLSDIKEYAMKSGMIFLIDDGLLKAKSGMTTVEEVLRVALRD</sequence>
<organism evidence="6 7">
    <name type="scientific">Cytobacillus oceanisediminis</name>
    <dbReference type="NCBI Taxonomy" id="665099"/>
    <lineage>
        <taxon>Bacteria</taxon>
        <taxon>Bacillati</taxon>
        <taxon>Bacillota</taxon>
        <taxon>Bacilli</taxon>
        <taxon>Bacillales</taxon>
        <taxon>Bacillaceae</taxon>
        <taxon>Cytobacillus</taxon>
    </lineage>
</organism>
<evidence type="ECO:0000259" key="5">
    <source>
        <dbReference type="Pfam" id="PF05157"/>
    </source>
</evidence>
<dbReference type="InterPro" id="IPR001482">
    <property type="entry name" value="T2SS/T4SS_dom"/>
</dbReference>
<dbReference type="Pfam" id="PF05157">
    <property type="entry name" value="MshEN"/>
    <property type="match status" value="1"/>
</dbReference>
<dbReference type="Gene3D" id="3.40.50.300">
    <property type="entry name" value="P-loop containing nucleotide triphosphate hydrolases"/>
    <property type="match status" value="1"/>
</dbReference>
<feature type="domain" description="Type II secretion system protein GspE N-terminal" evidence="5">
    <location>
        <begin position="59"/>
        <end position="142"/>
    </location>
</feature>
<evidence type="ECO:0000256" key="1">
    <source>
        <dbReference type="ARBA" id="ARBA00006611"/>
    </source>
</evidence>
<dbReference type="AlphaFoldDB" id="A0A2V2ZIB4"/>
<evidence type="ECO:0000256" key="3">
    <source>
        <dbReference type="ARBA" id="ARBA00022840"/>
    </source>
</evidence>
<proteinExistence type="inferred from homology"/>